<comment type="caution">
    <text evidence="1">The sequence shown here is derived from an EMBL/GenBank/DDBJ whole genome shotgun (WGS) entry which is preliminary data.</text>
</comment>
<reference evidence="1 2" key="1">
    <citation type="submission" date="2020-10" db="EMBL/GenBank/DDBJ databases">
        <title>Sequencing the genomes of 1000 actinobacteria strains.</title>
        <authorList>
            <person name="Klenk H.-P."/>
        </authorList>
    </citation>
    <scope>NUCLEOTIDE SEQUENCE [LARGE SCALE GENOMIC DNA]</scope>
    <source>
        <strain evidence="1 2">DSM 43748</strain>
    </source>
</reference>
<dbReference type="EMBL" id="JADBEF010000001">
    <property type="protein sequence ID" value="MBE1560622.1"/>
    <property type="molecule type" value="Genomic_DNA"/>
</dbReference>
<dbReference type="Proteomes" id="UP000661607">
    <property type="component" value="Unassembled WGS sequence"/>
</dbReference>
<name>A0ABR9KGF6_9ACTN</name>
<sequence length="59" mass="6193">MSWIYVAVALGVAGLTVLAVVTARVLVATRRLSAEVRRASAQLTAARETLRARNGANGN</sequence>
<protein>
    <submittedName>
        <fullName evidence="1">Tfp pilus assembly protein PilX</fullName>
    </submittedName>
</protein>
<gene>
    <name evidence="1" type="ORF">H4W81_003401</name>
</gene>
<dbReference type="RefSeq" id="WP_192775672.1">
    <property type="nucleotide sequence ID" value="NZ_BAAASY010000007.1"/>
</dbReference>
<organism evidence="1 2">
    <name type="scientific">Nonomuraea africana</name>
    <dbReference type="NCBI Taxonomy" id="46171"/>
    <lineage>
        <taxon>Bacteria</taxon>
        <taxon>Bacillati</taxon>
        <taxon>Actinomycetota</taxon>
        <taxon>Actinomycetes</taxon>
        <taxon>Streptosporangiales</taxon>
        <taxon>Streptosporangiaceae</taxon>
        <taxon>Nonomuraea</taxon>
    </lineage>
</organism>
<keyword evidence="2" id="KW-1185">Reference proteome</keyword>
<proteinExistence type="predicted"/>
<evidence type="ECO:0000313" key="2">
    <source>
        <dbReference type="Proteomes" id="UP000661607"/>
    </source>
</evidence>
<accession>A0ABR9KGF6</accession>
<evidence type="ECO:0000313" key="1">
    <source>
        <dbReference type="EMBL" id="MBE1560622.1"/>
    </source>
</evidence>